<protein>
    <submittedName>
        <fullName evidence="1">Uncharacterized protein</fullName>
    </submittedName>
</protein>
<accession>A0A520S2Y6</accession>
<dbReference type="Proteomes" id="UP000316199">
    <property type="component" value="Unassembled WGS sequence"/>
</dbReference>
<proteinExistence type="predicted"/>
<name>A0A520S2Y6_9GAMM</name>
<comment type="caution">
    <text evidence="1">The sequence shown here is derived from an EMBL/GenBank/DDBJ whole genome shotgun (WGS) entry which is preliminary data.</text>
</comment>
<reference evidence="1 2" key="1">
    <citation type="submission" date="2019-02" db="EMBL/GenBank/DDBJ databases">
        <title>Prokaryotic population dynamics and viral predation in marine succession experiment using metagenomics: the confinement effect.</title>
        <authorList>
            <person name="Haro-Moreno J.M."/>
            <person name="Rodriguez-Valera F."/>
            <person name="Lopez-Perez M."/>
        </authorList>
    </citation>
    <scope>NUCLEOTIDE SEQUENCE [LARGE SCALE GENOMIC DNA]</scope>
    <source>
        <strain evidence="1">MED-G157</strain>
    </source>
</reference>
<gene>
    <name evidence="1" type="ORF">EVA68_02945</name>
</gene>
<sequence length="247" mass="29135">MTFIDIHKKDFLDCVNIIEKRMLKNLRDHPVNFINFMRNSLNETSNLNEFKEELGGPNNRARKAHDFYGWMAKDDAWGACRGSLYRSENYMNIPLEKRSGKKKDRGEGFCIHIEHTIPVNVILKSIWHSRETFRYIANDQMLQKKLYETFLSLSVCTAVTWEEEKACVPIEYRDEHPDFVDGQLLNKDSLNEVLPFQRYNFENGLRLFEVINGTEISPDKWSLKDHSELMSTVNIYEWNYVSTLSCF</sequence>
<dbReference type="EMBL" id="SHAG01000007">
    <property type="protein sequence ID" value="RZO76816.1"/>
    <property type="molecule type" value="Genomic_DNA"/>
</dbReference>
<organism evidence="1 2">
    <name type="scientific">OM182 bacterium</name>
    <dbReference type="NCBI Taxonomy" id="2510334"/>
    <lineage>
        <taxon>Bacteria</taxon>
        <taxon>Pseudomonadati</taxon>
        <taxon>Pseudomonadota</taxon>
        <taxon>Gammaproteobacteria</taxon>
        <taxon>OMG group</taxon>
        <taxon>OM182 clade</taxon>
    </lineage>
</organism>
<evidence type="ECO:0000313" key="1">
    <source>
        <dbReference type="EMBL" id="RZO76816.1"/>
    </source>
</evidence>
<evidence type="ECO:0000313" key="2">
    <source>
        <dbReference type="Proteomes" id="UP000316199"/>
    </source>
</evidence>
<dbReference type="AlphaFoldDB" id="A0A520S2Y6"/>